<proteinExistence type="predicted"/>
<evidence type="ECO:0008006" key="4">
    <source>
        <dbReference type="Google" id="ProtNLM"/>
    </source>
</evidence>
<dbReference type="PANTHER" id="PTHR28613">
    <property type="entry name" value="SI:CH211-232M10.4-RELATED"/>
    <property type="match status" value="1"/>
</dbReference>
<evidence type="ECO:0000313" key="3">
    <source>
        <dbReference type="Proteomes" id="UP000472260"/>
    </source>
</evidence>
<feature type="transmembrane region" description="Helical" evidence="1">
    <location>
        <begin position="39"/>
        <end position="60"/>
    </location>
</feature>
<keyword evidence="1" id="KW-0472">Membrane</keyword>
<evidence type="ECO:0000256" key="1">
    <source>
        <dbReference type="SAM" id="Phobius"/>
    </source>
</evidence>
<name>A0A671KK45_9TELE</name>
<reference evidence="2" key="2">
    <citation type="submission" date="2025-09" db="UniProtKB">
        <authorList>
            <consortium name="Ensembl"/>
        </authorList>
    </citation>
    <scope>IDENTIFICATION</scope>
</reference>
<keyword evidence="3" id="KW-1185">Reference proteome</keyword>
<protein>
    <recommendedName>
        <fullName evidence="4">Transmembrane protein 238a</fullName>
    </recommendedName>
</protein>
<accession>A0A671KK45</accession>
<dbReference type="Ensembl" id="ENSSANT00000008304.1">
    <property type="protein sequence ID" value="ENSSANP00000007726.1"/>
    <property type="gene ID" value="ENSSANG00000004403.1"/>
</dbReference>
<reference evidence="2" key="1">
    <citation type="submission" date="2025-08" db="UniProtKB">
        <authorList>
            <consortium name="Ensembl"/>
        </authorList>
    </citation>
    <scope>IDENTIFICATION</scope>
</reference>
<organism evidence="2 3">
    <name type="scientific">Sinocyclocheilus anshuiensis</name>
    <dbReference type="NCBI Taxonomy" id="1608454"/>
    <lineage>
        <taxon>Eukaryota</taxon>
        <taxon>Metazoa</taxon>
        <taxon>Chordata</taxon>
        <taxon>Craniata</taxon>
        <taxon>Vertebrata</taxon>
        <taxon>Euteleostomi</taxon>
        <taxon>Actinopterygii</taxon>
        <taxon>Neopterygii</taxon>
        <taxon>Teleostei</taxon>
        <taxon>Ostariophysi</taxon>
        <taxon>Cypriniformes</taxon>
        <taxon>Cyprinidae</taxon>
        <taxon>Cyprininae</taxon>
        <taxon>Sinocyclocheilus</taxon>
    </lineage>
</organism>
<evidence type="ECO:0000313" key="2">
    <source>
        <dbReference type="Ensembl" id="ENSSANP00000007726.1"/>
    </source>
</evidence>
<keyword evidence="1" id="KW-0812">Transmembrane</keyword>
<sequence>MCIWSCAALFVLGIAFDVTGFALLCFGSVFLDGRFYGDFLIYTDSLIVVLSVFWWVMWYTGNSSEDLEKRTCDNCALLSERLNTDPQAHVHNTILQKAFRNICSGLPRTRNT</sequence>
<keyword evidence="1" id="KW-1133">Transmembrane helix</keyword>
<dbReference type="AlphaFoldDB" id="A0A671KK45"/>
<dbReference type="InterPro" id="IPR029365">
    <property type="entry name" value="TMEM238"/>
</dbReference>
<dbReference type="Pfam" id="PF15125">
    <property type="entry name" value="TMEM238"/>
    <property type="match status" value="1"/>
</dbReference>
<dbReference type="PANTHER" id="PTHR28613:SF7">
    <property type="entry name" value="TRANSMEMBRANE PROTEIN 238"/>
    <property type="match status" value="1"/>
</dbReference>
<dbReference type="Proteomes" id="UP000472260">
    <property type="component" value="Unassembled WGS sequence"/>
</dbReference>